<keyword evidence="2" id="KW-1185">Reference proteome</keyword>
<dbReference type="EMBL" id="LXQA010372951">
    <property type="protein sequence ID" value="MCI47481.1"/>
    <property type="molecule type" value="Genomic_DNA"/>
</dbReference>
<name>A0A392SF10_9FABA</name>
<evidence type="ECO:0000313" key="1">
    <source>
        <dbReference type="EMBL" id="MCI47481.1"/>
    </source>
</evidence>
<sequence length="54" mass="6189">AEKLNREGKRDGASHLTGVGFRHHVEREVWSKGERFKERERGSKRIAGAFGIRV</sequence>
<accession>A0A392SF10</accession>
<dbReference type="AlphaFoldDB" id="A0A392SF10"/>
<protein>
    <submittedName>
        <fullName evidence="1">Uncharacterized protein</fullName>
    </submittedName>
</protein>
<dbReference type="Proteomes" id="UP000265520">
    <property type="component" value="Unassembled WGS sequence"/>
</dbReference>
<reference evidence="1 2" key="1">
    <citation type="journal article" date="2018" name="Front. Plant Sci.">
        <title>Red Clover (Trifolium pratense) and Zigzag Clover (T. medium) - A Picture of Genomic Similarities and Differences.</title>
        <authorList>
            <person name="Dluhosova J."/>
            <person name="Istvanek J."/>
            <person name="Nedelnik J."/>
            <person name="Repkova J."/>
        </authorList>
    </citation>
    <scope>NUCLEOTIDE SEQUENCE [LARGE SCALE GENOMIC DNA]</scope>
    <source>
        <strain evidence="2">cv. 10/8</strain>
        <tissue evidence="1">Leaf</tissue>
    </source>
</reference>
<proteinExistence type="predicted"/>
<evidence type="ECO:0000313" key="2">
    <source>
        <dbReference type="Proteomes" id="UP000265520"/>
    </source>
</evidence>
<comment type="caution">
    <text evidence="1">The sequence shown here is derived from an EMBL/GenBank/DDBJ whole genome shotgun (WGS) entry which is preliminary data.</text>
</comment>
<feature type="non-terminal residue" evidence="1">
    <location>
        <position position="1"/>
    </location>
</feature>
<organism evidence="1 2">
    <name type="scientific">Trifolium medium</name>
    <dbReference type="NCBI Taxonomy" id="97028"/>
    <lineage>
        <taxon>Eukaryota</taxon>
        <taxon>Viridiplantae</taxon>
        <taxon>Streptophyta</taxon>
        <taxon>Embryophyta</taxon>
        <taxon>Tracheophyta</taxon>
        <taxon>Spermatophyta</taxon>
        <taxon>Magnoliopsida</taxon>
        <taxon>eudicotyledons</taxon>
        <taxon>Gunneridae</taxon>
        <taxon>Pentapetalae</taxon>
        <taxon>rosids</taxon>
        <taxon>fabids</taxon>
        <taxon>Fabales</taxon>
        <taxon>Fabaceae</taxon>
        <taxon>Papilionoideae</taxon>
        <taxon>50 kb inversion clade</taxon>
        <taxon>NPAAA clade</taxon>
        <taxon>Hologalegina</taxon>
        <taxon>IRL clade</taxon>
        <taxon>Trifolieae</taxon>
        <taxon>Trifolium</taxon>
    </lineage>
</organism>